<gene>
    <name evidence="2" type="ORF">PCOR1329_LOCUS36384</name>
</gene>
<comment type="caution">
    <text evidence="2">The sequence shown here is derived from an EMBL/GenBank/DDBJ whole genome shotgun (WGS) entry which is preliminary data.</text>
</comment>
<keyword evidence="1" id="KW-0472">Membrane</keyword>
<accession>A0ABN9T7N0</accession>
<proteinExistence type="predicted"/>
<keyword evidence="1" id="KW-1133">Transmembrane helix</keyword>
<evidence type="ECO:0000256" key="1">
    <source>
        <dbReference type="SAM" id="Phobius"/>
    </source>
</evidence>
<keyword evidence="3" id="KW-1185">Reference proteome</keyword>
<organism evidence="2 3">
    <name type="scientific">Prorocentrum cordatum</name>
    <dbReference type="NCBI Taxonomy" id="2364126"/>
    <lineage>
        <taxon>Eukaryota</taxon>
        <taxon>Sar</taxon>
        <taxon>Alveolata</taxon>
        <taxon>Dinophyceae</taxon>
        <taxon>Prorocentrales</taxon>
        <taxon>Prorocentraceae</taxon>
        <taxon>Prorocentrum</taxon>
    </lineage>
</organism>
<evidence type="ECO:0008006" key="4">
    <source>
        <dbReference type="Google" id="ProtNLM"/>
    </source>
</evidence>
<dbReference type="EMBL" id="CAUYUJ010014427">
    <property type="protein sequence ID" value="CAK0841093.1"/>
    <property type="molecule type" value="Genomic_DNA"/>
</dbReference>
<dbReference type="Proteomes" id="UP001189429">
    <property type="component" value="Unassembled WGS sequence"/>
</dbReference>
<feature type="transmembrane region" description="Helical" evidence="1">
    <location>
        <begin position="36"/>
        <end position="54"/>
    </location>
</feature>
<name>A0ABN9T7N0_9DINO</name>
<feature type="transmembrane region" description="Helical" evidence="1">
    <location>
        <begin position="66"/>
        <end position="89"/>
    </location>
</feature>
<protein>
    <recommendedName>
        <fullName evidence="4">Integral membrane protein</fullName>
    </recommendedName>
</protein>
<reference evidence="2" key="1">
    <citation type="submission" date="2023-10" db="EMBL/GenBank/DDBJ databases">
        <authorList>
            <person name="Chen Y."/>
            <person name="Shah S."/>
            <person name="Dougan E. K."/>
            <person name="Thang M."/>
            <person name="Chan C."/>
        </authorList>
    </citation>
    <scope>NUCLEOTIDE SEQUENCE [LARGE SCALE GENOMIC DNA]</scope>
</reference>
<evidence type="ECO:0000313" key="3">
    <source>
        <dbReference type="Proteomes" id="UP001189429"/>
    </source>
</evidence>
<evidence type="ECO:0000313" key="2">
    <source>
        <dbReference type="EMBL" id="CAK0841093.1"/>
    </source>
</evidence>
<keyword evidence="1" id="KW-0812">Transmembrane</keyword>
<sequence length="201" mass="21188">MEPRSHHPPSQEVRAESALGRRGVLLSMDGELAVELAAHLTVQVVPIAVCLLLAKRRWPRHKDPWMLADTLTSLVVFPVLTAAAVRGVLDLRHTPTSRWTGPTARGLVVVVGVVAEVRGCLDGFVSFGGKIASQGRRWSLSDSCSSAAAGLVLVVPGAGWSAGTTGGPISSTRTAPEIASSCVLSLPLSLSPPPVLPWRQR</sequence>